<feature type="compositionally biased region" description="Basic and acidic residues" evidence="1">
    <location>
        <begin position="396"/>
        <end position="409"/>
    </location>
</feature>
<comment type="caution">
    <text evidence="2">The sequence shown here is derived from an EMBL/GenBank/DDBJ whole genome shotgun (WGS) entry which is preliminary data.</text>
</comment>
<reference evidence="2" key="1">
    <citation type="journal article" date="2022" name="bioRxiv">
        <title>Sequencing and chromosome-scale assembly of the giantPleurodeles waltlgenome.</title>
        <authorList>
            <person name="Brown T."/>
            <person name="Elewa A."/>
            <person name="Iarovenko S."/>
            <person name="Subramanian E."/>
            <person name="Araus A.J."/>
            <person name="Petzold A."/>
            <person name="Susuki M."/>
            <person name="Suzuki K.-i.T."/>
            <person name="Hayashi T."/>
            <person name="Toyoda A."/>
            <person name="Oliveira C."/>
            <person name="Osipova E."/>
            <person name="Leigh N.D."/>
            <person name="Simon A."/>
            <person name="Yun M.H."/>
        </authorList>
    </citation>
    <scope>NUCLEOTIDE SEQUENCE</scope>
    <source>
        <strain evidence="2">20211129_DDA</strain>
        <tissue evidence="2">Liver</tissue>
    </source>
</reference>
<gene>
    <name evidence="2" type="ORF">NDU88_006168</name>
</gene>
<dbReference type="Proteomes" id="UP001066276">
    <property type="component" value="Chromosome 1_2"/>
</dbReference>
<organism evidence="2 3">
    <name type="scientific">Pleurodeles waltl</name>
    <name type="common">Iberian ribbed newt</name>
    <dbReference type="NCBI Taxonomy" id="8319"/>
    <lineage>
        <taxon>Eukaryota</taxon>
        <taxon>Metazoa</taxon>
        <taxon>Chordata</taxon>
        <taxon>Craniata</taxon>
        <taxon>Vertebrata</taxon>
        <taxon>Euteleostomi</taxon>
        <taxon>Amphibia</taxon>
        <taxon>Batrachia</taxon>
        <taxon>Caudata</taxon>
        <taxon>Salamandroidea</taxon>
        <taxon>Salamandridae</taxon>
        <taxon>Pleurodelinae</taxon>
        <taxon>Pleurodeles</taxon>
    </lineage>
</organism>
<keyword evidence="3" id="KW-1185">Reference proteome</keyword>
<feature type="compositionally biased region" description="Basic and acidic residues" evidence="1">
    <location>
        <begin position="455"/>
        <end position="469"/>
    </location>
</feature>
<evidence type="ECO:0000313" key="2">
    <source>
        <dbReference type="EMBL" id="KAJ1210806.1"/>
    </source>
</evidence>
<feature type="region of interest" description="Disordered" evidence="1">
    <location>
        <begin position="389"/>
        <end position="507"/>
    </location>
</feature>
<evidence type="ECO:0000313" key="3">
    <source>
        <dbReference type="Proteomes" id="UP001066276"/>
    </source>
</evidence>
<dbReference type="EMBL" id="JANPWB010000002">
    <property type="protein sequence ID" value="KAJ1210806.1"/>
    <property type="molecule type" value="Genomic_DNA"/>
</dbReference>
<feature type="region of interest" description="Disordered" evidence="1">
    <location>
        <begin position="220"/>
        <end position="376"/>
    </location>
</feature>
<proteinExistence type="predicted"/>
<feature type="compositionally biased region" description="Gly residues" evidence="1">
    <location>
        <begin position="269"/>
        <end position="279"/>
    </location>
</feature>
<evidence type="ECO:0000256" key="1">
    <source>
        <dbReference type="SAM" id="MobiDB-lite"/>
    </source>
</evidence>
<name>A0AAV7WDM5_PLEWA</name>
<sequence>MDPKVQEALALLRQAGRLDLVKEEALAPSRPARCASAGVAAAVAACSPPRPANGAQVRVPKGRAFREASPGASGAVRGQAKRGGTARGSPRASPGEGRRRGLPAGGKLAQRSPVVRRYGPRHGAGEETGAEAPLGRGAVIVKGARGAAGRARKAHPGLIKQGVGAGEQVLGGSRARAAGGFKAPQPGVGKGSQLETVGLKEQRDPRVPVSRKWPTMLVWSSSDEEGVSGEVGDSWSGGEGASTAGTKGAPGMVYGSQGGGTSGEEEGSSGEGGDIGGEIGKVREERGEFLLPSTPDLVGQGPLDFDEEDPGEQGAALVPWEEVKAGPGAASRMASSGRRGRRRRAADASSGRCGGVGDAPPDAAAWEEQRPGPAQKGVVNAREYAGCAWCGGHGEQGGRRGSAREERMSDVSLEEGELRTSGSETEWWERQGRGVSNPVRKSLQVTHAGRRHRGGSQERIRGEEWKVQERPPLLSPVGTVQKETGGPSAAWYGETKRPDQSIHLTGM</sequence>
<feature type="region of interest" description="Disordered" evidence="1">
    <location>
        <begin position="180"/>
        <end position="208"/>
    </location>
</feature>
<feature type="compositionally biased region" description="Low complexity" evidence="1">
    <location>
        <begin position="325"/>
        <end position="337"/>
    </location>
</feature>
<protein>
    <submittedName>
        <fullName evidence="2">Uncharacterized protein</fullName>
    </submittedName>
</protein>
<dbReference type="AlphaFoldDB" id="A0AAV7WDM5"/>
<feature type="region of interest" description="Disordered" evidence="1">
    <location>
        <begin position="46"/>
        <end position="131"/>
    </location>
</feature>
<accession>A0AAV7WDM5</accession>